<dbReference type="SUPFAM" id="SSF51126">
    <property type="entry name" value="Pectin lyase-like"/>
    <property type="match status" value="1"/>
</dbReference>
<evidence type="ECO:0000256" key="9">
    <source>
        <dbReference type="SAM" id="MobiDB-lite"/>
    </source>
</evidence>
<feature type="chain" id="PRO_5030807990" description="Right handed beta helix domain-containing protein" evidence="10">
    <location>
        <begin position="36"/>
        <end position="1091"/>
    </location>
</feature>
<comment type="similarity">
    <text evidence="2">Belongs to the glycosyl hydrolase 99 family.</text>
</comment>
<keyword evidence="7" id="KW-0333">Golgi apparatus</keyword>
<feature type="region of interest" description="Disordered" evidence="9">
    <location>
        <begin position="267"/>
        <end position="296"/>
    </location>
</feature>
<dbReference type="PANTHER" id="PTHR13572:SF4">
    <property type="entry name" value="RE57134P"/>
    <property type="match status" value="1"/>
</dbReference>
<reference evidence="11" key="1">
    <citation type="submission" date="2021-01" db="EMBL/GenBank/DDBJ databases">
        <authorList>
            <person name="Corre E."/>
            <person name="Pelletier E."/>
            <person name="Niang G."/>
            <person name="Scheremetjew M."/>
            <person name="Finn R."/>
            <person name="Kale V."/>
            <person name="Holt S."/>
            <person name="Cochrane G."/>
            <person name="Meng A."/>
            <person name="Brown T."/>
            <person name="Cohen L."/>
        </authorList>
    </citation>
    <scope>NUCLEOTIDE SEQUENCE</scope>
    <source>
        <strain evidence="11">10249 10 AB</strain>
    </source>
</reference>
<evidence type="ECO:0000256" key="4">
    <source>
        <dbReference type="ARBA" id="ARBA00022801"/>
    </source>
</evidence>
<gene>
    <name evidence="11" type="ORF">PAUS00366_LOCUS22335</name>
</gene>
<dbReference type="AlphaFoldDB" id="A0A7S4AWT7"/>
<keyword evidence="8" id="KW-0472">Membrane</keyword>
<comment type="subcellular location">
    <subcellularLocation>
        <location evidence="1">Golgi apparatus membrane</location>
        <topology evidence="1">Single-pass type II membrane protein</topology>
    </subcellularLocation>
</comment>
<evidence type="ECO:0000256" key="7">
    <source>
        <dbReference type="ARBA" id="ARBA00023034"/>
    </source>
</evidence>
<evidence type="ECO:0000256" key="3">
    <source>
        <dbReference type="ARBA" id="ARBA00022692"/>
    </source>
</evidence>
<dbReference type="Pfam" id="PF16317">
    <property type="entry name" value="Glyco_hydro_99"/>
    <property type="match status" value="1"/>
</dbReference>
<dbReference type="Gene3D" id="2.160.20.10">
    <property type="entry name" value="Single-stranded right-handed beta-helix, Pectin lyase-like"/>
    <property type="match status" value="1"/>
</dbReference>
<keyword evidence="10" id="KW-0732">Signal</keyword>
<dbReference type="InterPro" id="IPR011050">
    <property type="entry name" value="Pectin_lyase_fold/virulence"/>
</dbReference>
<dbReference type="GO" id="GO:0004559">
    <property type="term" value="F:alpha-mannosidase activity"/>
    <property type="evidence" value="ECO:0007669"/>
    <property type="project" value="TreeGrafter"/>
</dbReference>
<keyword evidence="4" id="KW-0378">Hydrolase</keyword>
<name>A0A7S4AWT7_9STRA</name>
<dbReference type="EMBL" id="HBIX01034211">
    <property type="protein sequence ID" value="CAE0729550.1"/>
    <property type="molecule type" value="Transcribed_RNA"/>
</dbReference>
<dbReference type="InterPro" id="IPR026071">
    <property type="entry name" value="Glyco_Hydrolase_99"/>
</dbReference>
<evidence type="ECO:0000256" key="10">
    <source>
        <dbReference type="SAM" id="SignalP"/>
    </source>
</evidence>
<dbReference type="InterPro" id="IPR006626">
    <property type="entry name" value="PbH1"/>
</dbReference>
<evidence type="ECO:0000256" key="5">
    <source>
        <dbReference type="ARBA" id="ARBA00022968"/>
    </source>
</evidence>
<accession>A0A7S4AWT7</accession>
<dbReference type="InterPro" id="IPR012334">
    <property type="entry name" value="Pectin_lyas_fold"/>
</dbReference>
<feature type="signal peptide" evidence="10">
    <location>
        <begin position="1"/>
        <end position="35"/>
    </location>
</feature>
<evidence type="ECO:0000256" key="1">
    <source>
        <dbReference type="ARBA" id="ARBA00004323"/>
    </source>
</evidence>
<evidence type="ECO:0000256" key="8">
    <source>
        <dbReference type="ARBA" id="ARBA00023136"/>
    </source>
</evidence>
<sequence length="1091" mass="119531">MPRKNKNDAVSGISFVFSIAAWLTLLFLGVSPVLAVPKGENAGWFTATGESFDGSSASFTPPGFPKSGGANNKPELKHCMFIKDLTVSEEKQIVLLQETLLVDGCLLDCGKKTLQSTVMDGPIVAVRNGGHVRNCPVVLIKEKDIAEDILEIDKMDGIDIDGKDSVNSINIDSDGFYEETSQGTIAPTYWETNYATVDGTSGFTTKEIEYHKMQFHDRTNTAGFLCDQGDCLLEDVSCKVVPSDGDINLLLMRECVLVRPGAATVSIKGSKNSNSDSGSNTDTDKSGTRTTLVTGSGENGRLVSAYGIVVDAGPDPRKEAPSGVFEYYTPADGEDLTKVKLFVDNVHIQHQAYDGIKIIGGVRTVRITNTVISNNRADGIEVTGGHGLETLAVIGGTIANNFKSGIDVSQYHTSNHENESASFSEKKSKVLISDVELHHNFNNGVLVGRVDEVSINDSTIEQNGANGIDVRFANAVSLQGVVSKYNVLNGLSAEAVGVDVEIANSIFFSNGFETGDQKSKYWKKAGVYLWRSKSVTITNSAAVDNAMDGFVIYDVPKLSLTGVDATRNGDDGIQIREASAAYGYDYTTNSDYLVGAYYYPWHGENFHNGGGYLRKDLVPPQQPTLGEYNDSDPGVINQHMEWFRKSNIGLLVTSWWGPDRIEDTNTRNVLMEHDLLGNLKIALHYETTGRIKEGDDMSVPQSDMKYMCKHYFDHPNYYRIDGRPVLVIYISRKLEKLGTLEKALLTMRSEANKCGHNIYLIGDAVFAKAPDENDEEPFVSFIYFDAVTNYDVYGSSGASTRSNPYAGEKAVDDYYTEQGKWRRLAMEQNCRYIPSVSPGYNDRGVRLEKDHPPLSRRLNKSSEEGSLFKYQLTKALSLVDSDIDNLILVNSFNEWHEDTQIEPAWGVNSKTDEPEGAANIATEPESLTGGLEYAGYGERYLDILRTMTNRPNVTSAGNDVVYEPSYVDIADIHSCENANDGISFYITDNNVSPDGNADNPTSEVIFTPGPEILSCTNERYDYKFHGGGGIDLMVSSSQQETTTVGDTCANGGGNGKSPSCVGIALMQCEQECRYRNIITRSGNILDDHKIE</sequence>
<keyword evidence="3" id="KW-0812">Transmembrane</keyword>
<keyword evidence="6" id="KW-1133">Transmembrane helix</keyword>
<organism evidence="11">
    <name type="scientific">Pseudo-nitzschia australis</name>
    <dbReference type="NCBI Taxonomy" id="44445"/>
    <lineage>
        <taxon>Eukaryota</taxon>
        <taxon>Sar</taxon>
        <taxon>Stramenopiles</taxon>
        <taxon>Ochrophyta</taxon>
        <taxon>Bacillariophyta</taxon>
        <taxon>Bacillariophyceae</taxon>
        <taxon>Bacillariophycidae</taxon>
        <taxon>Bacillariales</taxon>
        <taxon>Bacillariaceae</taxon>
        <taxon>Pseudo-nitzschia</taxon>
    </lineage>
</organism>
<evidence type="ECO:0000313" key="11">
    <source>
        <dbReference type="EMBL" id="CAE0729550.1"/>
    </source>
</evidence>
<evidence type="ECO:0000256" key="2">
    <source>
        <dbReference type="ARBA" id="ARBA00009559"/>
    </source>
</evidence>
<proteinExistence type="inferred from homology"/>
<dbReference type="GO" id="GO:0000139">
    <property type="term" value="C:Golgi membrane"/>
    <property type="evidence" value="ECO:0007669"/>
    <property type="project" value="UniProtKB-SubCell"/>
</dbReference>
<dbReference type="SMART" id="SM00710">
    <property type="entry name" value="PbH1"/>
    <property type="match status" value="8"/>
</dbReference>
<protein>
    <recommendedName>
        <fullName evidence="12">Right handed beta helix domain-containing protein</fullName>
    </recommendedName>
</protein>
<keyword evidence="5" id="KW-0735">Signal-anchor</keyword>
<dbReference type="Gene3D" id="3.20.20.80">
    <property type="entry name" value="Glycosidases"/>
    <property type="match status" value="1"/>
</dbReference>
<dbReference type="PANTHER" id="PTHR13572">
    <property type="entry name" value="ENDO-ALPHA-1,2-MANNOSIDASE"/>
    <property type="match status" value="1"/>
</dbReference>
<evidence type="ECO:0008006" key="12">
    <source>
        <dbReference type="Google" id="ProtNLM"/>
    </source>
</evidence>
<evidence type="ECO:0000256" key="6">
    <source>
        <dbReference type="ARBA" id="ARBA00022989"/>
    </source>
</evidence>
<feature type="compositionally biased region" description="Low complexity" evidence="9">
    <location>
        <begin position="268"/>
        <end position="281"/>
    </location>
</feature>